<feature type="compositionally biased region" description="Basic and acidic residues" evidence="1">
    <location>
        <begin position="165"/>
        <end position="176"/>
    </location>
</feature>
<keyword evidence="3" id="KW-1185">Reference proteome</keyword>
<evidence type="ECO:0000313" key="3">
    <source>
        <dbReference type="Proteomes" id="UP000015354"/>
    </source>
</evidence>
<dbReference type="EMBL" id="ATMH01004355">
    <property type="protein sequence ID" value="EPY29666.1"/>
    <property type="molecule type" value="Genomic_DNA"/>
</dbReference>
<sequence length="277" mass="31254">MKRFRGTNYSLLLSRLPRNLVIFDGHCLLCQARVRYVLERNFNYFGYLSYVRGTESAETENHERLDRHRMYFTSLGLPEGAQVARTLKCMPPAASSTPSRAADAAPGSAYEMDLVVVFVEKVPSRESFFLRRMGARASGRHADDLMDTLAAAASSTTAAAPAATRRRETETGDQARRSSALTNPKETDLLVSTNFTAMCRIGMRLDRWLPSCVFTLAFYAVPKAAGDWWFRRFVSVRRHTIWGTSEKDAVVEPKAIEGMRERRWTMNYGSGSAKVKR</sequence>
<dbReference type="AlphaFoldDB" id="S9VRI7"/>
<evidence type="ECO:0000313" key="2">
    <source>
        <dbReference type="EMBL" id="EPY29666.1"/>
    </source>
</evidence>
<name>S9VRI7_9TRYP</name>
<dbReference type="OrthoDB" id="271469at2759"/>
<protein>
    <submittedName>
        <fullName evidence="2">Uncharacterized protein</fullName>
    </submittedName>
</protein>
<proteinExistence type="predicted"/>
<feature type="region of interest" description="Disordered" evidence="1">
    <location>
        <begin position="156"/>
        <end position="182"/>
    </location>
</feature>
<organism evidence="2 3">
    <name type="scientific">Strigomonas culicis</name>
    <dbReference type="NCBI Taxonomy" id="28005"/>
    <lineage>
        <taxon>Eukaryota</taxon>
        <taxon>Discoba</taxon>
        <taxon>Euglenozoa</taxon>
        <taxon>Kinetoplastea</taxon>
        <taxon>Metakinetoplastina</taxon>
        <taxon>Trypanosomatida</taxon>
        <taxon>Trypanosomatidae</taxon>
        <taxon>Strigomonadinae</taxon>
        <taxon>Strigomonas</taxon>
    </lineage>
</organism>
<gene>
    <name evidence="2" type="ORF">STCU_04355</name>
</gene>
<accession>S9VRI7</accession>
<evidence type="ECO:0000256" key="1">
    <source>
        <dbReference type="SAM" id="MobiDB-lite"/>
    </source>
</evidence>
<dbReference type="Proteomes" id="UP000015354">
    <property type="component" value="Unassembled WGS sequence"/>
</dbReference>
<comment type="caution">
    <text evidence="2">The sequence shown here is derived from an EMBL/GenBank/DDBJ whole genome shotgun (WGS) entry which is preliminary data.</text>
</comment>
<reference evidence="2 3" key="1">
    <citation type="journal article" date="2013" name="PLoS ONE">
        <title>Predicting the Proteins of Angomonas deanei, Strigomonas culicis and Their Respective Endosymbionts Reveals New Aspects of the Trypanosomatidae Family.</title>
        <authorList>
            <person name="Motta M.C."/>
            <person name="Martins A.C."/>
            <person name="de Souza S.S."/>
            <person name="Catta-Preta C.M."/>
            <person name="Silva R."/>
            <person name="Klein C.C."/>
            <person name="de Almeida L.G."/>
            <person name="de Lima Cunha O."/>
            <person name="Ciapina L.P."/>
            <person name="Brocchi M."/>
            <person name="Colabardini A.C."/>
            <person name="de Araujo Lima B."/>
            <person name="Machado C.R."/>
            <person name="de Almeida Soares C.M."/>
            <person name="Probst C.M."/>
            <person name="de Menezes C.B."/>
            <person name="Thompson C.E."/>
            <person name="Bartholomeu D.C."/>
            <person name="Gradia D.F."/>
            <person name="Pavoni D.P."/>
            <person name="Grisard E.C."/>
            <person name="Fantinatti-Garboggini F."/>
            <person name="Marchini F.K."/>
            <person name="Rodrigues-Luiz G.F."/>
            <person name="Wagner G."/>
            <person name="Goldman G.H."/>
            <person name="Fietto J.L."/>
            <person name="Elias M.C."/>
            <person name="Goldman M.H."/>
            <person name="Sagot M.F."/>
            <person name="Pereira M."/>
            <person name="Stoco P.H."/>
            <person name="de Mendonca-Neto R.P."/>
            <person name="Teixeira S.M."/>
            <person name="Maciel T.E."/>
            <person name="de Oliveira Mendes T.A."/>
            <person name="Urmenyi T.P."/>
            <person name="de Souza W."/>
            <person name="Schenkman S."/>
            <person name="de Vasconcelos A.T."/>
        </authorList>
    </citation>
    <scope>NUCLEOTIDE SEQUENCE [LARGE SCALE GENOMIC DNA]</scope>
</reference>